<keyword evidence="3" id="KW-1185">Reference proteome</keyword>
<feature type="transmembrane region" description="Helical" evidence="1">
    <location>
        <begin position="7"/>
        <end position="33"/>
    </location>
</feature>
<dbReference type="Proteomes" id="UP000245959">
    <property type="component" value="Unassembled WGS sequence"/>
</dbReference>
<proteinExistence type="predicted"/>
<evidence type="ECO:0000313" key="2">
    <source>
        <dbReference type="EMBL" id="PVY40103.1"/>
    </source>
</evidence>
<reference evidence="2 3" key="1">
    <citation type="submission" date="2018-04" db="EMBL/GenBank/DDBJ databases">
        <title>Genomic Encyclopedia of Type Strains, Phase IV (KMG-IV): sequencing the most valuable type-strain genomes for metagenomic binning, comparative biology and taxonomic classification.</title>
        <authorList>
            <person name="Goeker M."/>
        </authorList>
    </citation>
    <scope>NUCLEOTIDE SEQUENCE [LARGE SCALE GENOMIC DNA]</scope>
    <source>
        <strain evidence="2 3">DSM 14823</strain>
    </source>
</reference>
<gene>
    <name evidence="2" type="ORF">C8D82_118104</name>
</gene>
<dbReference type="RefSeq" id="WP_116884521.1">
    <property type="nucleotide sequence ID" value="NZ_CABMMC010000046.1"/>
</dbReference>
<dbReference type="GeneID" id="78295816"/>
<protein>
    <recommendedName>
        <fullName evidence="4">Transmembrane protein</fullName>
    </recommendedName>
</protein>
<keyword evidence="1" id="KW-0812">Transmembrane</keyword>
<dbReference type="PROSITE" id="PS51257">
    <property type="entry name" value="PROKAR_LIPOPROTEIN"/>
    <property type="match status" value="1"/>
</dbReference>
<dbReference type="EMBL" id="QEKH01000018">
    <property type="protein sequence ID" value="PVY40103.1"/>
    <property type="molecule type" value="Genomic_DNA"/>
</dbReference>
<organism evidence="2 3">
    <name type="scientific">Victivallis vadensis</name>
    <dbReference type="NCBI Taxonomy" id="172901"/>
    <lineage>
        <taxon>Bacteria</taxon>
        <taxon>Pseudomonadati</taxon>
        <taxon>Lentisphaerota</taxon>
        <taxon>Lentisphaeria</taxon>
        <taxon>Victivallales</taxon>
        <taxon>Victivallaceae</taxon>
        <taxon>Victivallis</taxon>
    </lineage>
</organism>
<evidence type="ECO:0000256" key="1">
    <source>
        <dbReference type="SAM" id="Phobius"/>
    </source>
</evidence>
<comment type="caution">
    <text evidence="2">The sequence shown here is derived from an EMBL/GenBank/DDBJ whole genome shotgun (WGS) entry which is preliminary data.</text>
</comment>
<dbReference type="AlphaFoldDB" id="A0A2U1AUM4"/>
<keyword evidence="1" id="KW-1133">Transmembrane helix</keyword>
<keyword evidence="1" id="KW-0472">Membrane</keyword>
<evidence type="ECO:0000313" key="3">
    <source>
        <dbReference type="Proteomes" id="UP000245959"/>
    </source>
</evidence>
<sequence>MVDGKKVNIILIVLLSCIAALFIYTISQCLWMISPSRIYQSISLKIGSSESELYLSLLPGFYSIVCDSKPRYDVSQSDTGQNSDVVTRIYDDEKLLLETSKQTASFQVNKEMSHIKIIFIPQKTMPGHDVFVTIRPTF</sequence>
<name>A0A2U1AUM4_9BACT</name>
<evidence type="ECO:0008006" key="4">
    <source>
        <dbReference type="Google" id="ProtNLM"/>
    </source>
</evidence>
<accession>A0A2U1AUM4</accession>